<dbReference type="InterPro" id="IPR051158">
    <property type="entry name" value="Metallophosphoesterase_sf"/>
</dbReference>
<evidence type="ECO:0000313" key="5">
    <source>
        <dbReference type="EMBL" id="ABK44900.1"/>
    </source>
</evidence>
<dbReference type="InterPro" id="IPR004843">
    <property type="entry name" value="Calcineurin-like_PHP"/>
</dbReference>
<dbReference type="eggNOG" id="COG1408">
    <property type="taxonomic scope" value="Bacteria"/>
</dbReference>
<evidence type="ECO:0000259" key="4">
    <source>
        <dbReference type="Pfam" id="PF00149"/>
    </source>
</evidence>
<dbReference type="InterPro" id="IPR029052">
    <property type="entry name" value="Metallo-depent_PP-like"/>
</dbReference>
<dbReference type="RefSeq" id="WP_011714020.1">
    <property type="nucleotide sequence ID" value="NC_008576.1"/>
</dbReference>
<evidence type="ECO:0000256" key="2">
    <source>
        <dbReference type="ARBA" id="ARBA00022801"/>
    </source>
</evidence>
<reference evidence="5 6" key="2">
    <citation type="journal article" date="2012" name="Int. J. Syst. Evol. Microbiol.">
        <title>Magnetococcus marinus gen. nov., sp. nov., a marine, magnetotactic bacterium that represents a novel lineage (Magnetococcaceae fam. nov.; Magnetococcales ord. nov.) at the base of the Alphaproteobacteria.</title>
        <authorList>
            <person name="Bazylinski D.A."/>
            <person name="Williams T.J."/>
            <person name="Lefevre C.T."/>
            <person name="Berg R.J."/>
            <person name="Zhang C.L."/>
            <person name="Bowser S.S."/>
            <person name="Dean A.J."/>
            <person name="Beveridge T.J."/>
        </authorList>
    </citation>
    <scope>NUCLEOTIDE SEQUENCE [LARGE SCALE GENOMIC DNA]</scope>
    <source>
        <strain evidence="6">ATCC BAA-1437 / JCM 17883 / MC-1</strain>
    </source>
</reference>
<dbReference type="SUPFAM" id="SSF56300">
    <property type="entry name" value="Metallo-dependent phosphatases"/>
    <property type="match status" value="1"/>
</dbReference>
<dbReference type="PANTHER" id="PTHR31302">
    <property type="entry name" value="TRANSMEMBRANE PROTEIN WITH METALLOPHOSPHOESTERASE DOMAIN-RELATED"/>
    <property type="match status" value="1"/>
</dbReference>
<feature type="domain" description="Calcineurin-like phosphoesterase" evidence="4">
    <location>
        <begin position="70"/>
        <end position="216"/>
    </location>
</feature>
<evidence type="ECO:0000256" key="1">
    <source>
        <dbReference type="ARBA" id="ARBA00022723"/>
    </source>
</evidence>
<keyword evidence="1" id="KW-0479">Metal-binding</keyword>
<dbReference type="OrthoDB" id="9780884at2"/>
<dbReference type="Pfam" id="PF00149">
    <property type="entry name" value="Metallophos"/>
    <property type="match status" value="1"/>
</dbReference>
<keyword evidence="3" id="KW-0812">Transmembrane</keyword>
<gene>
    <name evidence="5" type="ordered locus">Mmc1_2400</name>
</gene>
<keyword evidence="2" id="KW-0378">Hydrolase</keyword>
<dbReference type="EMBL" id="CP000471">
    <property type="protein sequence ID" value="ABK44900.1"/>
    <property type="molecule type" value="Genomic_DNA"/>
</dbReference>
<name>A0LAA7_MAGMM</name>
<feature type="transmembrane region" description="Helical" evidence="3">
    <location>
        <begin position="28"/>
        <end position="48"/>
    </location>
</feature>
<dbReference type="GO" id="GO:0046872">
    <property type="term" value="F:metal ion binding"/>
    <property type="evidence" value="ECO:0007669"/>
    <property type="project" value="UniProtKB-KW"/>
</dbReference>
<evidence type="ECO:0000313" key="6">
    <source>
        <dbReference type="Proteomes" id="UP000002586"/>
    </source>
</evidence>
<accession>A0LAA7</accession>
<dbReference type="GO" id="GO:0016020">
    <property type="term" value="C:membrane"/>
    <property type="evidence" value="ECO:0007669"/>
    <property type="project" value="GOC"/>
</dbReference>
<dbReference type="GO" id="GO:0008758">
    <property type="term" value="F:UDP-2,3-diacylglucosamine hydrolase activity"/>
    <property type="evidence" value="ECO:0007669"/>
    <property type="project" value="TreeGrafter"/>
</dbReference>
<dbReference type="Proteomes" id="UP000002586">
    <property type="component" value="Chromosome"/>
</dbReference>
<organism evidence="5 6">
    <name type="scientific">Magnetococcus marinus (strain ATCC BAA-1437 / JCM 17883 / MC-1)</name>
    <dbReference type="NCBI Taxonomy" id="156889"/>
    <lineage>
        <taxon>Bacteria</taxon>
        <taxon>Pseudomonadati</taxon>
        <taxon>Pseudomonadota</taxon>
        <taxon>Magnetococcia</taxon>
        <taxon>Magnetococcales</taxon>
        <taxon>Magnetococcaceae</taxon>
        <taxon>Magnetococcus</taxon>
    </lineage>
</organism>
<protein>
    <submittedName>
        <fullName evidence="5">Metallophosphoesterase</fullName>
    </submittedName>
</protein>
<dbReference type="KEGG" id="mgm:Mmc1_2400"/>
<evidence type="ECO:0000256" key="3">
    <source>
        <dbReference type="SAM" id="Phobius"/>
    </source>
</evidence>
<sequence length="310" mass="34368">MQDPSRWRFFKRGWHLHRRTGKRLHHAYLTYIGMTLLVVLAIGLWGYIQAEQIEIIKLRHPMPGLEKPVRVMLLSDWHLGIHPISVSRAQEIVTEVNFQKPDLIVMLGDYVDALTPYDLSIDQVRLALQGLQAPGGVFAVFGNHDGWYGRPKLRKLFKELNFTLLENSHASVALPGVSLMIVGVEDDRTGSPNLKRAFAGLSSTTPTLLLSHDPVVFTGAPDRANLLTLAGHTHGGQIALPFFGPLTNMSRASNRWSEGWVDKPNSRMYITTGLGTSILPIRLGTLAEMVILTLSPLSPSPNTSAAPLHR</sequence>
<keyword evidence="6" id="KW-1185">Reference proteome</keyword>
<proteinExistence type="predicted"/>
<dbReference type="STRING" id="156889.Mmc1_2400"/>
<dbReference type="GO" id="GO:0009245">
    <property type="term" value="P:lipid A biosynthetic process"/>
    <property type="evidence" value="ECO:0007669"/>
    <property type="project" value="TreeGrafter"/>
</dbReference>
<keyword evidence="3" id="KW-1133">Transmembrane helix</keyword>
<dbReference type="HOGENOM" id="CLU_025443_3_1_5"/>
<dbReference type="Gene3D" id="3.60.21.10">
    <property type="match status" value="1"/>
</dbReference>
<keyword evidence="3" id="KW-0472">Membrane</keyword>
<dbReference type="PANTHER" id="PTHR31302:SF31">
    <property type="entry name" value="PHOSPHODIESTERASE YAEI"/>
    <property type="match status" value="1"/>
</dbReference>
<reference evidence="6" key="1">
    <citation type="journal article" date="2009" name="Appl. Environ. Microbiol.">
        <title>Complete genome sequence of the chemolithoautotrophic marine magnetotactic coccus strain MC-1.</title>
        <authorList>
            <person name="Schubbe S."/>
            <person name="Williams T.J."/>
            <person name="Xie G."/>
            <person name="Kiss H.E."/>
            <person name="Brettin T.S."/>
            <person name="Martinez D."/>
            <person name="Ross C.A."/>
            <person name="Schuler D."/>
            <person name="Cox B.L."/>
            <person name="Nealson K.H."/>
            <person name="Bazylinski D.A."/>
        </authorList>
    </citation>
    <scope>NUCLEOTIDE SEQUENCE [LARGE SCALE GENOMIC DNA]</scope>
    <source>
        <strain evidence="6">ATCC BAA-1437 / JCM 17883 / MC-1</strain>
    </source>
</reference>
<dbReference type="CDD" id="cd07385">
    <property type="entry name" value="MPP_YkuE_C"/>
    <property type="match status" value="1"/>
</dbReference>
<dbReference type="AlphaFoldDB" id="A0LAA7"/>